<dbReference type="PANTHER" id="PTHR46586:SF3">
    <property type="entry name" value="ANKYRIN REPEAT-CONTAINING PROTEIN"/>
    <property type="match status" value="1"/>
</dbReference>
<dbReference type="Proteomes" id="UP000001396">
    <property type="component" value="Unassembled WGS sequence"/>
</dbReference>
<gene>
    <name evidence="1" type="ORF">PPL_11411</name>
</gene>
<dbReference type="GeneID" id="31366879"/>
<dbReference type="Gene3D" id="1.25.40.20">
    <property type="entry name" value="Ankyrin repeat-containing domain"/>
    <property type="match status" value="2"/>
</dbReference>
<dbReference type="InterPro" id="IPR052050">
    <property type="entry name" value="SecEffector_AnkRepeat"/>
</dbReference>
<dbReference type="InterPro" id="IPR036770">
    <property type="entry name" value="Ankyrin_rpt-contain_sf"/>
</dbReference>
<dbReference type="SUPFAM" id="SSF48403">
    <property type="entry name" value="Ankyrin repeat"/>
    <property type="match status" value="1"/>
</dbReference>
<sequence length="677" mass="79000">MQKDKFLEIFNNCVLSKLIFKHVKSINLIICKDSSRFSWSELVSYPFAMAGNFYLNELKQYYSDHSIYPYLNQTFKAAIKSRNLEILKYLVEMVKPISKTKYTQSVEFNIFLCYAAEFGNLEIVKYISTEFEKKQLNYRYALNKAPLSGDLEIVKYLNEKLESCDQLKMCTEPNKDTDDVSFDNAAKMGRIDMIEWLAENRSRDREGNNMHYTAILGGHLHVVQYLLDIDEPISTTTQTMYGTLLDYSIYCNQLEITKLLHQRNLRESQSTAIDYAASHGNIPMLKWLNENTTVSASVKAMDNAANNNHLEVLKWLHQHRTEGYHDSIVQTACYKGYKEIVQWIYENLPSKVHSLREINEAVCSGNLELVKWLIANQTERPDTWAIDSAASKNHMHIIRWLHENISISISAEVMDSAAKHGNLAMLIWLNENSSEGCTEQAIIDAIGYNQFETMKWLKENRTEISSLKQLYLDDMYPPNTEFINWILDNFEINLTEMLNNLVLNDRAEMVDIIFTKYPNIHFDEETITYAFKNGLIRMIKWFHENNIQDVFNDKAMISSIDGMQFLLVKWLNENRSDCRCTLEALRLSIATGHMEMIEYLVNKHPELVNQLTNQEQFLKFYYMNNDDELVKFLWDNINIPLENKKIFIKMCEELILPNKLKSKWSGVTNGYETTTTT</sequence>
<dbReference type="InterPro" id="IPR002110">
    <property type="entry name" value="Ankyrin_rpt"/>
</dbReference>
<organism evidence="1 2">
    <name type="scientific">Heterostelium pallidum (strain ATCC 26659 / Pp 5 / PN500)</name>
    <name type="common">Cellular slime mold</name>
    <name type="synonym">Polysphondylium pallidum</name>
    <dbReference type="NCBI Taxonomy" id="670386"/>
    <lineage>
        <taxon>Eukaryota</taxon>
        <taxon>Amoebozoa</taxon>
        <taxon>Evosea</taxon>
        <taxon>Eumycetozoa</taxon>
        <taxon>Dictyostelia</taxon>
        <taxon>Acytosteliales</taxon>
        <taxon>Acytosteliaceae</taxon>
        <taxon>Heterostelium</taxon>
    </lineage>
</organism>
<proteinExistence type="predicted"/>
<evidence type="ECO:0000313" key="2">
    <source>
        <dbReference type="Proteomes" id="UP000001396"/>
    </source>
</evidence>
<dbReference type="RefSeq" id="XP_020427469.1">
    <property type="nucleotide sequence ID" value="XM_020582166.1"/>
</dbReference>
<evidence type="ECO:0000313" key="1">
    <source>
        <dbReference type="EMBL" id="EFA75335.1"/>
    </source>
</evidence>
<evidence type="ECO:0008006" key="3">
    <source>
        <dbReference type="Google" id="ProtNLM"/>
    </source>
</evidence>
<dbReference type="STRING" id="670386.D3BTB8"/>
<dbReference type="SMART" id="SM00248">
    <property type="entry name" value="ANK"/>
    <property type="match status" value="9"/>
</dbReference>
<dbReference type="AlphaFoldDB" id="D3BTB8"/>
<dbReference type="InParanoid" id="D3BTB8"/>
<dbReference type="EMBL" id="ADBJ01000056">
    <property type="protein sequence ID" value="EFA75335.1"/>
    <property type="molecule type" value="Genomic_DNA"/>
</dbReference>
<dbReference type="PANTHER" id="PTHR46586">
    <property type="entry name" value="ANKYRIN REPEAT-CONTAINING PROTEIN"/>
    <property type="match status" value="1"/>
</dbReference>
<comment type="caution">
    <text evidence="1">The sequence shown here is derived from an EMBL/GenBank/DDBJ whole genome shotgun (WGS) entry which is preliminary data.</text>
</comment>
<name>D3BTB8_HETP5</name>
<accession>D3BTB8</accession>
<reference evidence="1 2" key="1">
    <citation type="journal article" date="2011" name="Genome Res.">
        <title>Phylogeny-wide analysis of social amoeba genomes highlights ancient origins for complex intercellular communication.</title>
        <authorList>
            <person name="Heidel A.J."/>
            <person name="Lawal H.M."/>
            <person name="Felder M."/>
            <person name="Schilde C."/>
            <person name="Helps N.R."/>
            <person name="Tunggal B."/>
            <person name="Rivero F."/>
            <person name="John U."/>
            <person name="Schleicher M."/>
            <person name="Eichinger L."/>
            <person name="Platzer M."/>
            <person name="Noegel A.A."/>
            <person name="Schaap P."/>
            <person name="Gloeckner G."/>
        </authorList>
    </citation>
    <scope>NUCLEOTIDE SEQUENCE [LARGE SCALE GENOMIC DNA]</scope>
    <source>
        <strain evidence="2">ATCC 26659 / Pp 5 / PN500</strain>
    </source>
</reference>
<dbReference type="Pfam" id="PF13637">
    <property type="entry name" value="Ank_4"/>
    <property type="match status" value="2"/>
</dbReference>
<keyword evidence="2" id="KW-1185">Reference proteome</keyword>
<protein>
    <recommendedName>
        <fullName evidence="3">Ankyrin repeat protein</fullName>
    </recommendedName>
</protein>